<dbReference type="KEGG" id="dps:DP2627"/>
<sequence length="271" mass="30829">MTGSYRETDNTVIFLTALLSYNKNRGNLFLLIPIELIKVRYYIMALLPTSALSGLLRGSPFKPIQEHMRVVFSCVCQIPPLFDALYHKDDVQLSIFAEKIINLETEADKLKSKFRLNMPKSLLLPVDRKDLLGLISDQDAIADTTEEIAQILLYRDMTVPEELKVLLDELLEATIEISSDAKAIIEQLDELLEVGFGGREFDKVTRMIAGVRRGEHNIDNILHRSRRALFEVENSLDPVSVMFWYEILGLLGKISDLAENLGDRLLLFMSK</sequence>
<accession>Q6AJX0</accession>
<reference evidence="3" key="1">
    <citation type="journal article" date="2004" name="Environ. Microbiol.">
        <title>The genome of Desulfotalea psychrophila, a sulfate-reducing bacterium from permanently cold Arctic sediments.</title>
        <authorList>
            <person name="Rabus R."/>
            <person name="Ruepp A."/>
            <person name="Frickey T."/>
            <person name="Rattei T."/>
            <person name="Fartmann B."/>
            <person name="Stark M."/>
            <person name="Bauer M."/>
            <person name="Zibat A."/>
            <person name="Lombardot T."/>
            <person name="Becker I."/>
            <person name="Amann J."/>
            <person name="Gellner K."/>
            <person name="Teeling H."/>
            <person name="Leuschner W.D."/>
            <person name="Gloeckner F.-O."/>
            <person name="Lupas A.N."/>
            <person name="Amann R."/>
            <person name="Klenk H.-P."/>
        </authorList>
    </citation>
    <scope>NUCLEOTIDE SEQUENCE [LARGE SCALE GENOMIC DNA]</scope>
    <source>
        <strain evidence="3">DSM 12343 / LSv54</strain>
    </source>
</reference>
<dbReference type="AlphaFoldDB" id="Q6AJX0"/>
<gene>
    <name evidence="2" type="ordered locus">DP2627</name>
</gene>
<dbReference type="PANTHER" id="PTHR36536:SF3">
    <property type="entry name" value="UPF0111 PROTEIN HI_1603"/>
    <property type="match status" value="1"/>
</dbReference>
<dbReference type="PANTHER" id="PTHR36536">
    <property type="entry name" value="UPF0111 PROTEIN HI_1603"/>
    <property type="match status" value="1"/>
</dbReference>
<evidence type="ECO:0000313" key="2">
    <source>
        <dbReference type="EMBL" id="CAG37356.1"/>
    </source>
</evidence>
<evidence type="ECO:0008006" key="4">
    <source>
        <dbReference type="Google" id="ProtNLM"/>
    </source>
</evidence>
<comment type="similarity">
    <text evidence="1">Belongs to the UPF0111 family.</text>
</comment>
<protein>
    <recommendedName>
        <fullName evidence="4">TIGR00153 family protein</fullName>
    </recommendedName>
</protein>
<evidence type="ECO:0000256" key="1">
    <source>
        <dbReference type="ARBA" id="ARBA00008591"/>
    </source>
</evidence>
<organism evidence="2 3">
    <name type="scientific">Desulfotalea psychrophila (strain LSv54 / DSM 12343)</name>
    <dbReference type="NCBI Taxonomy" id="177439"/>
    <lineage>
        <taxon>Bacteria</taxon>
        <taxon>Pseudomonadati</taxon>
        <taxon>Thermodesulfobacteriota</taxon>
        <taxon>Desulfobulbia</taxon>
        <taxon>Desulfobulbales</taxon>
        <taxon>Desulfocapsaceae</taxon>
        <taxon>Desulfotalea</taxon>
    </lineage>
</organism>
<dbReference type="SUPFAM" id="SSF109755">
    <property type="entry name" value="PhoU-like"/>
    <property type="match status" value="1"/>
</dbReference>
<dbReference type="EMBL" id="CR522870">
    <property type="protein sequence ID" value="CAG37356.1"/>
    <property type="molecule type" value="Genomic_DNA"/>
</dbReference>
<dbReference type="STRING" id="177439.DP2627"/>
<dbReference type="InterPro" id="IPR038078">
    <property type="entry name" value="PhoU-like_sf"/>
</dbReference>
<dbReference type="HOGENOM" id="CLU_104916_0_1_7"/>
<evidence type="ECO:0000313" key="3">
    <source>
        <dbReference type="Proteomes" id="UP000000602"/>
    </source>
</evidence>
<dbReference type="Pfam" id="PF01865">
    <property type="entry name" value="PhoU_div"/>
    <property type="match status" value="1"/>
</dbReference>
<dbReference type="InterPro" id="IPR018445">
    <property type="entry name" value="Put_Phosphate_transp_reg"/>
</dbReference>
<dbReference type="Gene3D" id="1.20.58.220">
    <property type="entry name" value="Phosphate transport system protein phou homolog 2, domain 2"/>
    <property type="match status" value="1"/>
</dbReference>
<dbReference type="Proteomes" id="UP000000602">
    <property type="component" value="Chromosome"/>
</dbReference>
<dbReference type="eggNOG" id="COG1392">
    <property type="taxonomic scope" value="Bacteria"/>
</dbReference>
<dbReference type="NCBIfam" id="TIGR00153">
    <property type="entry name" value="TIGR00153 family protein"/>
    <property type="match status" value="1"/>
</dbReference>
<name>Q6AJX0_DESPS</name>
<keyword evidence="3" id="KW-1185">Reference proteome</keyword>
<dbReference type="InterPro" id="IPR002727">
    <property type="entry name" value="DUF47"/>
</dbReference>
<proteinExistence type="inferred from homology"/>